<feature type="compositionally biased region" description="Gly residues" evidence="1">
    <location>
        <begin position="12"/>
        <end position="26"/>
    </location>
</feature>
<dbReference type="Proteomes" id="UP000236370">
    <property type="component" value="Unassembled WGS sequence"/>
</dbReference>
<feature type="region of interest" description="Disordered" evidence="1">
    <location>
        <begin position="1"/>
        <end position="33"/>
    </location>
</feature>
<reference evidence="2 3" key="1">
    <citation type="submission" date="2017-12" db="EMBL/GenBank/DDBJ databases">
        <title>High-resolution comparative analysis of great ape genomes.</title>
        <authorList>
            <person name="Pollen A."/>
            <person name="Hastie A."/>
            <person name="Hormozdiari F."/>
            <person name="Dougherty M."/>
            <person name="Liu R."/>
            <person name="Chaisson M."/>
            <person name="Hoppe E."/>
            <person name="Hill C."/>
            <person name="Pang A."/>
            <person name="Hillier L."/>
            <person name="Baker C."/>
            <person name="Armstrong J."/>
            <person name="Shendure J."/>
            <person name="Paten B."/>
            <person name="Wilson R."/>
            <person name="Chao H."/>
            <person name="Schneider V."/>
            <person name="Ventura M."/>
            <person name="Kronenberg Z."/>
            <person name="Murali S."/>
            <person name="Gordon D."/>
            <person name="Cantsilieris S."/>
            <person name="Munson K."/>
            <person name="Nelson B."/>
            <person name="Raja A."/>
            <person name="Underwood J."/>
            <person name="Diekhans M."/>
            <person name="Fiddes I."/>
            <person name="Haussler D."/>
            <person name="Eichler E."/>
        </authorList>
    </citation>
    <scope>NUCLEOTIDE SEQUENCE [LARGE SCALE GENOMIC DNA]</scope>
    <source>
        <strain evidence="2">Yerkes chimp pedigree #C0471</strain>
    </source>
</reference>
<evidence type="ECO:0000313" key="3">
    <source>
        <dbReference type="Proteomes" id="UP000236370"/>
    </source>
</evidence>
<dbReference type="EMBL" id="NBAG03000278">
    <property type="protein sequence ID" value="PNI51033.1"/>
    <property type="molecule type" value="Genomic_DNA"/>
</dbReference>
<comment type="caution">
    <text evidence="2">The sequence shown here is derived from an EMBL/GenBank/DDBJ whole genome shotgun (WGS) entry which is preliminary data.</text>
</comment>
<sequence>APSSKSERNSGAGSGGGGPGGAGGKRAAGRRREHVLKQLERVKSPCRWLWASSA</sequence>
<gene>
    <name evidence="2" type="ORF">CK820_G0026320</name>
</gene>
<feature type="non-terminal residue" evidence="2">
    <location>
        <position position="1"/>
    </location>
</feature>
<name>A0A2J8LUS5_PANTR</name>
<dbReference type="AlphaFoldDB" id="A0A2J8LUS5"/>
<organism evidence="2 3">
    <name type="scientific">Pan troglodytes</name>
    <name type="common">Chimpanzee</name>
    <dbReference type="NCBI Taxonomy" id="9598"/>
    <lineage>
        <taxon>Eukaryota</taxon>
        <taxon>Metazoa</taxon>
        <taxon>Chordata</taxon>
        <taxon>Craniata</taxon>
        <taxon>Vertebrata</taxon>
        <taxon>Euteleostomi</taxon>
        <taxon>Mammalia</taxon>
        <taxon>Eutheria</taxon>
        <taxon>Euarchontoglires</taxon>
        <taxon>Primates</taxon>
        <taxon>Haplorrhini</taxon>
        <taxon>Catarrhini</taxon>
        <taxon>Hominidae</taxon>
        <taxon>Pan</taxon>
    </lineage>
</organism>
<evidence type="ECO:0000256" key="1">
    <source>
        <dbReference type="SAM" id="MobiDB-lite"/>
    </source>
</evidence>
<evidence type="ECO:0000313" key="2">
    <source>
        <dbReference type="EMBL" id="PNI51033.1"/>
    </source>
</evidence>
<protein>
    <submittedName>
        <fullName evidence="2">DCAF15 isoform 6</fullName>
    </submittedName>
</protein>
<proteinExistence type="predicted"/>
<accession>A0A2J8LUS5</accession>